<dbReference type="PROSITE" id="PS50294">
    <property type="entry name" value="WD_REPEATS_REGION"/>
    <property type="match status" value="7"/>
</dbReference>
<feature type="repeat" description="WD" evidence="3">
    <location>
        <begin position="602"/>
        <end position="643"/>
    </location>
</feature>
<gene>
    <name evidence="8" type="ORF">D9611_007895</name>
</gene>
<organism evidence="8 9">
    <name type="scientific">Ephemerocybe angulata</name>
    <dbReference type="NCBI Taxonomy" id="980116"/>
    <lineage>
        <taxon>Eukaryota</taxon>
        <taxon>Fungi</taxon>
        <taxon>Dikarya</taxon>
        <taxon>Basidiomycota</taxon>
        <taxon>Agaricomycotina</taxon>
        <taxon>Agaricomycetes</taxon>
        <taxon>Agaricomycetidae</taxon>
        <taxon>Agaricales</taxon>
        <taxon>Agaricineae</taxon>
        <taxon>Psathyrellaceae</taxon>
        <taxon>Ephemerocybe</taxon>
    </lineage>
</organism>
<feature type="coiled-coil region" evidence="4">
    <location>
        <begin position="305"/>
        <end position="346"/>
    </location>
</feature>
<comment type="caution">
    <text evidence="8">The sequence shown here is derived from an EMBL/GenBank/DDBJ whole genome shotgun (WGS) entry which is preliminary data.</text>
</comment>
<feature type="transmembrane region" description="Helical" evidence="6">
    <location>
        <begin position="850"/>
        <end position="868"/>
    </location>
</feature>
<keyword evidence="9" id="KW-1185">Reference proteome</keyword>
<dbReference type="CDD" id="cd00882">
    <property type="entry name" value="Ras_like_GTPase"/>
    <property type="match status" value="1"/>
</dbReference>
<keyword evidence="6" id="KW-1133">Transmembrane helix</keyword>
<evidence type="ECO:0000256" key="5">
    <source>
        <dbReference type="SAM" id="MobiDB-lite"/>
    </source>
</evidence>
<feature type="domain" description="G" evidence="7">
    <location>
        <begin position="6"/>
        <end position="104"/>
    </location>
</feature>
<dbReference type="Pfam" id="PF00400">
    <property type="entry name" value="WD40"/>
    <property type="match status" value="7"/>
</dbReference>
<dbReference type="InterPro" id="IPR036322">
    <property type="entry name" value="WD40_repeat_dom_sf"/>
</dbReference>
<dbReference type="InterPro" id="IPR020472">
    <property type="entry name" value="WD40_PAC1"/>
</dbReference>
<feature type="repeat" description="WD" evidence="3">
    <location>
        <begin position="560"/>
        <end position="601"/>
    </location>
</feature>
<dbReference type="Gene3D" id="3.40.50.300">
    <property type="entry name" value="P-loop containing nucleotide triphosphate hydrolases"/>
    <property type="match status" value="1"/>
</dbReference>
<dbReference type="InterPro" id="IPR027417">
    <property type="entry name" value="P-loop_NTPase"/>
</dbReference>
<dbReference type="Gene3D" id="2.130.10.10">
    <property type="entry name" value="YVTN repeat-like/Quinoprotein amine dehydrogenase"/>
    <property type="match status" value="3"/>
</dbReference>
<reference evidence="8 9" key="1">
    <citation type="journal article" date="2020" name="ISME J.">
        <title>Uncovering the hidden diversity of litter-decomposition mechanisms in mushroom-forming fungi.</title>
        <authorList>
            <person name="Floudas D."/>
            <person name="Bentzer J."/>
            <person name="Ahren D."/>
            <person name="Johansson T."/>
            <person name="Persson P."/>
            <person name="Tunlid A."/>
        </authorList>
    </citation>
    <scope>NUCLEOTIDE SEQUENCE [LARGE SCALE GENOMIC DNA]</scope>
    <source>
        <strain evidence="8 9">CBS 175.51</strain>
    </source>
</reference>
<feature type="repeat" description="WD" evidence="3">
    <location>
        <begin position="728"/>
        <end position="769"/>
    </location>
</feature>
<dbReference type="SUPFAM" id="SSF52540">
    <property type="entry name" value="P-loop containing nucleoside triphosphate hydrolases"/>
    <property type="match status" value="1"/>
</dbReference>
<dbReference type="SMART" id="SM00320">
    <property type="entry name" value="WD40"/>
    <property type="match status" value="7"/>
</dbReference>
<dbReference type="EMBL" id="JAACJK010000004">
    <property type="protein sequence ID" value="KAF5340202.1"/>
    <property type="molecule type" value="Genomic_DNA"/>
</dbReference>
<keyword evidence="4" id="KW-0175">Coiled coil</keyword>
<dbReference type="SMART" id="SM00564">
    <property type="entry name" value="PQQ"/>
    <property type="match status" value="3"/>
</dbReference>
<dbReference type="Proteomes" id="UP000541558">
    <property type="component" value="Unassembled WGS sequence"/>
</dbReference>
<dbReference type="AlphaFoldDB" id="A0A8H5CE93"/>
<dbReference type="PANTHER" id="PTHR19879:SF9">
    <property type="entry name" value="TRANSCRIPTION INITIATION FACTOR TFIID SUBUNIT 5"/>
    <property type="match status" value="1"/>
</dbReference>
<feature type="repeat" description="WD" evidence="3">
    <location>
        <begin position="686"/>
        <end position="727"/>
    </location>
</feature>
<dbReference type="InterPro" id="IPR001680">
    <property type="entry name" value="WD40_rpt"/>
</dbReference>
<evidence type="ECO:0000313" key="8">
    <source>
        <dbReference type="EMBL" id="KAF5340202.1"/>
    </source>
</evidence>
<keyword evidence="1 3" id="KW-0853">WD repeat</keyword>
<sequence length="882" mass="96955">MGEHPIVVLGRFDAGKSTFIEAVCSTANNRPGLPLAEEAPTQGIIEYEVSLPDGRTLAFIDTPGFDGYQPGGEPAKETEEILQMLEEHLAANGSKPVSHVLVFLNANNMNATEFKPRAQRAFERLFPNAQIACITTRWDQIEDDDGPPVTAEEAQSKEEGLYARGRTSGSLLEYLHGGRQNRGGDVLRFRSGLPNAAYSSPQVIVRDLFARPGSDTTLEERLAAMTKERDDLAAKYARLLQEKQVPTAAPAAPGPKEAARTLRTRRQRLLDTIDKFSAHVLEMVAELDREALDVDDECTANRDAIQSASAAIKVAEGKLAEATEDVKAAQEECSRLKQERDSYAELERSLSTQLSGLETSAGGRVSRSVKQRIASQLKQTQTSLKDMEDWMVTAADDYRTSFREVEEAGAEIEKWRRIEQGEERALNEWLSPESERLSKERESFRALQKTLSTKIEAMREGLKDSWEGTLGDNSIFLERLGGYAVDPDMVAHRGGWAPAMESLYESQVTLALTQEMVKFHSSILQRVKAQEDAAQREWKEGVEDIFGPVPKDLPPPPPPLSGHASSVTSAAFSWDGTKIVSGSDDQTVRVWDALTGELQTVLEGHSTYVVSVAFSPDGKDVVSGSYDNTVRVWDVLGGRVKRVLRGHGDLVRSVGFSADGSRIISGSNDRTARIWNASNGEVQRILEGHTATVSSVVFSEDGSRIISGSEDNSVRVWDALTGEVRAVLEGHRNLVRSVALSGDGLRVVSGSDDRTVRVWDALTGKVLRVLEGHNDIVYSVSFSRDGSWICSGSVDKTMRVWDASTGTAQHVLEGHSDTVRAVAFSRDGRRVVSGSHDKTIRPRKCGGRSYFYLLIFVVLFKSILVSYFPSVQLAMVAFELYT</sequence>
<evidence type="ECO:0000256" key="1">
    <source>
        <dbReference type="ARBA" id="ARBA00022574"/>
    </source>
</evidence>
<evidence type="ECO:0000259" key="7">
    <source>
        <dbReference type="Pfam" id="PF01926"/>
    </source>
</evidence>
<dbReference type="InterPro" id="IPR015943">
    <property type="entry name" value="WD40/YVTN_repeat-like_dom_sf"/>
</dbReference>
<evidence type="ECO:0000256" key="6">
    <source>
        <dbReference type="SAM" id="Phobius"/>
    </source>
</evidence>
<proteinExistence type="predicted"/>
<feature type="region of interest" description="Disordered" evidence="5">
    <location>
        <begin position="140"/>
        <end position="159"/>
    </location>
</feature>
<dbReference type="PROSITE" id="PS50082">
    <property type="entry name" value="WD_REPEATS_2"/>
    <property type="match status" value="7"/>
</dbReference>
<dbReference type="PROSITE" id="PS00678">
    <property type="entry name" value="WD_REPEATS_1"/>
    <property type="match status" value="3"/>
</dbReference>
<dbReference type="OrthoDB" id="3100778at2759"/>
<dbReference type="GO" id="GO:0005525">
    <property type="term" value="F:GTP binding"/>
    <property type="evidence" value="ECO:0007669"/>
    <property type="project" value="InterPro"/>
</dbReference>
<keyword evidence="6" id="KW-0812">Transmembrane</keyword>
<dbReference type="CDD" id="cd00200">
    <property type="entry name" value="WD40"/>
    <property type="match status" value="1"/>
</dbReference>
<evidence type="ECO:0000313" key="9">
    <source>
        <dbReference type="Proteomes" id="UP000541558"/>
    </source>
</evidence>
<protein>
    <recommendedName>
        <fullName evidence="7">G domain-containing protein</fullName>
    </recommendedName>
</protein>
<dbReference type="InterPro" id="IPR006073">
    <property type="entry name" value="GTP-bd"/>
</dbReference>
<dbReference type="SUPFAM" id="SSF50978">
    <property type="entry name" value="WD40 repeat-like"/>
    <property type="match status" value="1"/>
</dbReference>
<dbReference type="InterPro" id="IPR018391">
    <property type="entry name" value="PQQ_b-propeller_rpt"/>
</dbReference>
<evidence type="ECO:0000256" key="3">
    <source>
        <dbReference type="PROSITE-ProRule" id="PRU00221"/>
    </source>
</evidence>
<dbReference type="InterPro" id="IPR019775">
    <property type="entry name" value="WD40_repeat_CS"/>
</dbReference>
<keyword evidence="6" id="KW-0472">Membrane</keyword>
<evidence type="ECO:0000256" key="4">
    <source>
        <dbReference type="SAM" id="Coils"/>
    </source>
</evidence>
<feature type="repeat" description="WD" evidence="3">
    <location>
        <begin position="812"/>
        <end position="841"/>
    </location>
</feature>
<evidence type="ECO:0000256" key="2">
    <source>
        <dbReference type="ARBA" id="ARBA00022737"/>
    </source>
</evidence>
<keyword evidence="2" id="KW-0677">Repeat</keyword>
<accession>A0A8H5CE93</accession>
<feature type="repeat" description="WD" evidence="3">
    <location>
        <begin position="770"/>
        <end position="811"/>
    </location>
</feature>
<dbReference type="PANTHER" id="PTHR19879">
    <property type="entry name" value="TRANSCRIPTION INITIATION FACTOR TFIID"/>
    <property type="match status" value="1"/>
</dbReference>
<dbReference type="PRINTS" id="PR00320">
    <property type="entry name" value="GPROTEINBRPT"/>
</dbReference>
<dbReference type="Pfam" id="PF01926">
    <property type="entry name" value="MMR_HSR1"/>
    <property type="match status" value="1"/>
</dbReference>
<feature type="repeat" description="WD" evidence="3">
    <location>
        <begin position="644"/>
        <end position="685"/>
    </location>
</feature>
<name>A0A8H5CE93_9AGAR</name>